<name>A0ABP2Y592_9BACT</name>
<organism evidence="1 2">
    <name type="scientific">Prevotella disiens JCM 6334 = ATCC 29426</name>
    <dbReference type="NCBI Taxonomy" id="1235811"/>
    <lineage>
        <taxon>Bacteria</taxon>
        <taxon>Pseudomonadati</taxon>
        <taxon>Bacteroidota</taxon>
        <taxon>Bacteroidia</taxon>
        <taxon>Bacteroidales</taxon>
        <taxon>Prevotellaceae</taxon>
        <taxon>Prevotella</taxon>
    </lineage>
</organism>
<dbReference type="EMBL" id="AWUY01000197">
    <property type="protein sequence ID" value="ERJ74855.1"/>
    <property type="molecule type" value="Genomic_DNA"/>
</dbReference>
<accession>A0ABP2Y592</accession>
<feature type="non-terminal residue" evidence="1">
    <location>
        <position position="1"/>
    </location>
</feature>
<reference evidence="1 2" key="1">
    <citation type="submission" date="2013-06" db="EMBL/GenBank/DDBJ databases">
        <authorList>
            <person name="Weinstock G."/>
            <person name="Sodergren E."/>
            <person name="Lobos E.A."/>
            <person name="Fulton L."/>
            <person name="Fulton R."/>
            <person name="Courtney L."/>
            <person name="Fronick C."/>
            <person name="O'Laughlin M."/>
            <person name="Godfrey J."/>
            <person name="Wilson R.M."/>
            <person name="Miner T."/>
            <person name="Farmer C."/>
            <person name="Delehaunty K."/>
            <person name="Cordes M."/>
            <person name="Minx P."/>
            <person name="Tomlinson C."/>
            <person name="Chen J."/>
            <person name="Wollam A."/>
            <person name="Pepin K.H."/>
            <person name="Bhonagiri V."/>
            <person name="Zhang X."/>
            <person name="Warren W."/>
            <person name="Mitreva M."/>
            <person name="Mardis E.R."/>
            <person name="Wilson R.K."/>
        </authorList>
    </citation>
    <scope>NUCLEOTIDE SEQUENCE [LARGE SCALE GENOMIC DNA]</scope>
    <source>
        <strain evidence="1 2">ATCC 29426</strain>
    </source>
</reference>
<gene>
    <name evidence="1" type="ORF">HMPREF0653_02116</name>
</gene>
<evidence type="ECO:0000313" key="2">
    <source>
        <dbReference type="Proteomes" id="UP000016660"/>
    </source>
</evidence>
<sequence>PDWELSFNVRIATQTILSKVVKVVQVNNATDVRIARTVLLPSTTYKAYLPNIDN</sequence>
<evidence type="ECO:0000313" key="1">
    <source>
        <dbReference type="EMBL" id="ERJ74855.1"/>
    </source>
</evidence>
<dbReference type="Proteomes" id="UP000016660">
    <property type="component" value="Unassembled WGS sequence"/>
</dbReference>
<proteinExistence type="predicted"/>
<keyword evidence="2" id="KW-1185">Reference proteome</keyword>
<comment type="caution">
    <text evidence="1">The sequence shown here is derived from an EMBL/GenBank/DDBJ whole genome shotgun (WGS) entry which is preliminary data.</text>
</comment>
<protein>
    <submittedName>
        <fullName evidence="1">Uncharacterized protein</fullName>
    </submittedName>
</protein>